<dbReference type="GO" id="GO:0008270">
    <property type="term" value="F:zinc ion binding"/>
    <property type="evidence" value="ECO:0007669"/>
    <property type="project" value="InterPro"/>
</dbReference>
<sequence>MVRSGHYKPESFPKILGGDVAGVVEEGDEGGKFKPGDKVFALHPGYFNATPAGTYAEYVVAEADWLAKVPDNLPLEKAAGVPLVALTGWQALQQANPKAGQRVLVTAAAGGVGHITVQLAKVLGLFVVGIAGPNNIDFVKSLGADEVVDYTTQDIADLYSAPDKQFDIAIDTMGTRSELLQKLLSVTKPTGHYSHILNGGTDNVALDAAKAAHKASKGPAVGNTLVQPNGAQLQEIANLIAAGKVKLEVALSLPLAEVAEAHDQVATGHTRGKVVLTV</sequence>
<name>A0A0D2MX20_9CHLO</name>
<dbReference type="Pfam" id="PF13602">
    <property type="entry name" value="ADH_zinc_N_2"/>
    <property type="match status" value="1"/>
</dbReference>
<dbReference type="Gene3D" id="3.90.180.10">
    <property type="entry name" value="Medium-chain alcohol dehydrogenases, catalytic domain"/>
    <property type="match status" value="1"/>
</dbReference>
<protein>
    <submittedName>
        <fullName evidence="2">Putative Quinone-oxidoreductase</fullName>
        <ecNumber evidence="2">1.-.-.-</ecNumber>
    </submittedName>
</protein>
<organism evidence="2 3">
    <name type="scientific">Monoraphidium neglectum</name>
    <dbReference type="NCBI Taxonomy" id="145388"/>
    <lineage>
        <taxon>Eukaryota</taxon>
        <taxon>Viridiplantae</taxon>
        <taxon>Chlorophyta</taxon>
        <taxon>core chlorophytes</taxon>
        <taxon>Chlorophyceae</taxon>
        <taxon>CS clade</taxon>
        <taxon>Sphaeropleales</taxon>
        <taxon>Selenastraceae</taxon>
        <taxon>Monoraphidium</taxon>
    </lineage>
</organism>
<keyword evidence="3" id="KW-1185">Reference proteome</keyword>
<dbReference type="SUPFAM" id="SSF50129">
    <property type="entry name" value="GroES-like"/>
    <property type="match status" value="1"/>
</dbReference>
<dbReference type="InterPro" id="IPR002364">
    <property type="entry name" value="Quin_OxRdtase/zeta-crystal_CS"/>
</dbReference>
<dbReference type="EMBL" id="KK100576">
    <property type="protein sequence ID" value="KIZ04982.1"/>
    <property type="molecule type" value="Genomic_DNA"/>
</dbReference>
<dbReference type="InterPro" id="IPR013154">
    <property type="entry name" value="ADH-like_N"/>
</dbReference>
<dbReference type="OrthoDB" id="48317at2759"/>
<dbReference type="InterPro" id="IPR020843">
    <property type="entry name" value="ER"/>
</dbReference>
<evidence type="ECO:0000259" key="1">
    <source>
        <dbReference type="SMART" id="SM00829"/>
    </source>
</evidence>
<dbReference type="GeneID" id="25735856"/>
<dbReference type="SUPFAM" id="SSF51735">
    <property type="entry name" value="NAD(P)-binding Rossmann-fold domains"/>
    <property type="match status" value="1"/>
</dbReference>
<dbReference type="KEGG" id="mng:MNEG_2978"/>
<feature type="domain" description="Enoyl reductase (ER)" evidence="1">
    <location>
        <begin position="5"/>
        <end position="276"/>
    </location>
</feature>
<dbReference type="PANTHER" id="PTHR11695">
    <property type="entry name" value="ALCOHOL DEHYDROGENASE RELATED"/>
    <property type="match status" value="1"/>
</dbReference>
<dbReference type="PROSITE" id="PS01162">
    <property type="entry name" value="QOR_ZETA_CRYSTAL"/>
    <property type="match status" value="1"/>
</dbReference>
<dbReference type="CDD" id="cd05289">
    <property type="entry name" value="MDR_like_2"/>
    <property type="match status" value="1"/>
</dbReference>
<dbReference type="InterPro" id="IPR036291">
    <property type="entry name" value="NAD(P)-bd_dom_sf"/>
</dbReference>
<dbReference type="RefSeq" id="XP_013904001.1">
    <property type="nucleotide sequence ID" value="XM_014048547.1"/>
</dbReference>
<dbReference type="SMART" id="SM00829">
    <property type="entry name" value="PKS_ER"/>
    <property type="match status" value="1"/>
</dbReference>
<dbReference type="EC" id="1.-.-.-" evidence="2"/>
<dbReference type="Pfam" id="PF08240">
    <property type="entry name" value="ADH_N"/>
    <property type="match status" value="1"/>
</dbReference>
<dbReference type="Gene3D" id="3.40.50.720">
    <property type="entry name" value="NAD(P)-binding Rossmann-like Domain"/>
    <property type="match status" value="1"/>
</dbReference>
<dbReference type="STRING" id="145388.A0A0D2MX20"/>
<evidence type="ECO:0000313" key="3">
    <source>
        <dbReference type="Proteomes" id="UP000054498"/>
    </source>
</evidence>
<dbReference type="Proteomes" id="UP000054498">
    <property type="component" value="Unassembled WGS sequence"/>
</dbReference>
<gene>
    <name evidence="2" type="ORF">MNEG_2978</name>
</gene>
<dbReference type="PANTHER" id="PTHR11695:SF648">
    <property type="entry name" value="ZINC-BINDING OXIDOREDUCTASE"/>
    <property type="match status" value="1"/>
</dbReference>
<reference evidence="2 3" key="1">
    <citation type="journal article" date="2013" name="BMC Genomics">
        <title>Reconstruction of the lipid metabolism for the microalga Monoraphidium neglectum from its genome sequence reveals characteristics suitable for biofuel production.</title>
        <authorList>
            <person name="Bogen C."/>
            <person name="Al-Dilaimi A."/>
            <person name="Albersmeier A."/>
            <person name="Wichmann J."/>
            <person name="Grundmann M."/>
            <person name="Rupp O."/>
            <person name="Lauersen K.J."/>
            <person name="Blifernez-Klassen O."/>
            <person name="Kalinowski J."/>
            <person name="Goesmann A."/>
            <person name="Mussgnug J.H."/>
            <person name="Kruse O."/>
        </authorList>
    </citation>
    <scope>NUCLEOTIDE SEQUENCE [LARGE SCALE GENOMIC DNA]</scope>
    <source>
        <strain evidence="2 3">SAG 48.87</strain>
    </source>
</reference>
<dbReference type="AlphaFoldDB" id="A0A0D2MX20"/>
<keyword evidence="2" id="KW-0560">Oxidoreductase</keyword>
<dbReference type="InterPro" id="IPR050700">
    <property type="entry name" value="YIM1/Zinc_Alcohol_DH_Fams"/>
</dbReference>
<dbReference type="GO" id="GO:0016491">
    <property type="term" value="F:oxidoreductase activity"/>
    <property type="evidence" value="ECO:0007669"/>
    <property type="project" value="UniProtKB-KW"/>
</dbReference>
<dbReference type="InterPro" id="IPR011032">
    <property type="entry name" value="GroES-like_sf"/>
</dbReference>
<evidence type="ECO:0000313" key="2">
    <source>
        <dbReference type="EMBL" id="KIZ04982.1"/>
    </source>
</evidence>
<proteinExistence type="predicted"/>
<accession>A0A0D2MX20</accession>